<dbReference type="InterPro" id="IPR003658">
    <property type="entry name" value="Anti-sigma_ant"/>
</dbReference>
<dbReference type="GO" id="GO:0045152">
    <property type="term" value="F:antisigma factor binding"/>
    <property type="evidence" value="ECO:0007669"/>
    <property type="project" value="InterPro"/>
</dbReference>
<evidence type="ECO:0000256" key="4">
    <source>
        <dbReference type="ARBA" id="ARBA00022553"/>
    </source>
</evidence>
<evidence type="ECO:0000313" key="8">
    <source>
        <dbReference type="EMBL" id="KNZ70781.1"/>
    </source>
</evidence>
<comment type="similarity">
    <text evidence="2 6">Belongs to the anti-sigma-factor antagonist family.</text>
</comment>
<dbReference type="CDD" id="cd07043">
    <property type="entry name" value="STAS_anti-anti-sigma_factors"/>
    <property type="match status" value="1"/>
</dbReference>
<reference evidence="9" key="1">
    <citation type="submission" date="2015-07" db="EMBL/GenBank/DDBJ databases">
        <title>Complete Genome of Thermincola ferriacetica strain Z-0001T.</title>
        <authorList>
            <person name="Lusk B."/>
            <person name="Badalamenti J.P."/>
            <person name="Parameswaran P."/>
            <person name="Bond D.R."/>
            <person name="Torres C.I."/>
        </authorList>
    </citation>
    <scope>NUCLEOTIDE SEQUENCE [LARGE SCALE GENOMIC DNA]</scope>
    <source>
        <strain evidence="9">Z-0001</strain>
    </source>
</reference>
<dbReference type="PANTHER" id="PTHR33495:SF2">
    <property type="entry name" value="ANTI-SIGMA FACTOR ANTAGONIST TM_1081-RELATED"/>
    <property type="match status" value="1"/>
</dbReference>
<dbReference type="GO" id="GO:0043856">
    <property type="term" value="F:anti-sigma factor antagonist activity"/>
    <property type="evidence" value="ECO:0007669"/>
    <property type="project" value="InterPro"/>
</dbReference>
<protein>
    <recommendedName>
        <fullName evidence="3 6">Anti-sigma F factor antagonist</fullName>
    </recommendedName>
    <alternativeName>
        <fullName evidence="6">Stage II sporulation protein</fullName>
    </alternativeName>
</protein>
<evidence type="ECO:0000256" key="3">
    <source>
        <dbReference type="ARBA" id="ARBA00020784"/>
    </source>
</evidence>
<evidence type="ECO:0000313" key="9">
    <source>
        <dbReference type="Proteomes" id="UP000037175"/>
    </source>
</evidence>
<evidence type="ECO:0000256" key="2">
    <source>
        <dbReference type="ARBA" id="ARBA00009013"/>
    </source>
</evidence>
<dbReference type="NCBIfam" id="TIGR00377">
    <property type="entry name" value="ant_ant_sig"/>
    <property type="match status" value="1"/>
</dbReference>
<dbReference type="PROSITE" id="PS50801">
    <property type="entry name" value="STAS"/>
    <property type="match status" value="1"/>
</dbReference>
<dbReference type="InterPro" id="IPR002645">
    <property type="entry name" value="STAS_dom"/>
</dbReference>
<sequence length="111" mass="12117">MCISSEYKESVLLVKLTGDFDMAVADNIRCHIDKQLDEGLVKNVVLDLSDVGFIDSSGLGVILGRYKRISQLGGKMAIIGAQPQVNRILELSGIQKIIDCYSAEEEALQAM</sequence>
<dbReference type="InterPro" id="IPR014237">
    <property type="entry name" value="Anti-sigma_F_ant"/>
</dbReference>
<comment type="function">
    <text evidence="1">In the phosphorylated form it could act as an anti-anti-sigma factor that counteracts SpoIIAB and thus releases sigma f from inhibition.</text>
</comment>
<gene>
    <name evidence="8" type="ORF">Tfer_0460</name>
</gene>
<dbReference type="EMBL" id="LGTE01000002">
    <property type="protein sequence ID" value="KNZ70781.1"/>
    <property type="molecule type" value="Genomic_DNA"/>
</dbReference>
<dbReference type="PATRIC" id="fig|281456.6.peg.488"/>
<feature type="domain" description="STAS" evidence="7">
    <location>
        <begin position="1"/>
        <end position="111"/>
    </location>
</feature>
<organism evidence="8 9">
    <name type="scientific">Thermincola ferriacetica</name>
    <dbReference type="NCBI Taxonomy" id="281456"/>
    <lineage>
        <taxon>Bacteria</taxon>
        <taxon>Bacillati</taxon>
        <taxon>Bacillota</taxon>
        <taxon>Clostridia</taxon>
        <taxon>Eubacteriales</taxon>
        <taxon>Thermincolaceae</taxon>
        <taxon>Thermincola</taxon>
    </lineage>
</organism>
<name>A0A0L6W5N6_9FIRM</name>
<dbReference type="NCBIfam" id="TIGR02886">
    <property type="entry name" value="spore_II_AA"/>
    <property type="match status" value="1"/>
</dbReference>
<evidence type="ECO:0000256" key="1">
    <source>
        <dbReference type="ARBA" id="ARBA00001976"/>
    </source>
</evidence>
<dbReference type="PANTHER" id="PTHR33495">
    <property type="entry name" value="ANTI-SIGMA FACTOR ANTAGONIST TM_1081-RELATED-RELATED"/>
    <property type="match status" value="1"/>
</dbReference>
<evidence type="ECO:0000259" key="7">
    <source>
        <dbReference type="PROSITE" id="PS50801"/>
    </source>
</evidence>
<proteinExistence type="inferred from homology"/>
<accession>A0A0L6W5N6</accession>
<dbReference type="Pfam" id="PF01740">
    <property type="entry name" value="STAS"/>
    <property type="match status" value="1"/>
</dbReference>
<dbReference type="Gene3D" id="3.30.750.24">
    <property type="entry name" value="STAS domain"/>
    <property type="match status" value="1"/>
</dbReference>
<keyword evidence="9" id="KW-1185">Reference proteome</keyword>
<dbReference type="AlphaFoldDB" id="A0A0L6W5N6"/>
<keyword evidence="4" id="KW-0597">Phosphoprotein</keyword>
<dbReference type="InterPro" id="IPR036513">
    <property type="entry name" value="STAS_dom_sf"/>
</dbReference>
<dbReference type="SUPFAM" id="SSF52091">
    <property type="entry name" value="SpoIIaa-like"/>
    <property type="match status" value="1"/>
</dbReference>
<dbReference type="RefSeq" id="WP_013120521.1">
    <property type="nucleotide sequence ID" value="NZ_LGTE01000002.1"/>
</dbReference>
<dbReference type="Proteomes" id="UP000037175">
    <property type="component" value="Unassembled WGS sequence"/>
</dbReference>
<comment type="caution">
    <text evidence="8">The sequence shown here is derived from an EMBL/GenBank/DDBJ whole genome shotgun (WGS) entry which is preliminary data.</text>
</comment>
<evidence type="ECO:0000256" key="5">
    <source>
        <dbReference type="ARBA" id="ARBA00022969"/>
    </source>
</evidence>
<evidence type="ECO:0000256" key="6">
    <source>
        <dbReference type="RuleBase" id="RU003749"/>
    </source>
</evidence>
<dbReference type="GO" id="GO:0030435">
    <property type="term" value="P:sporulation resulting in formation of a cellular spore"/>
    <property type="evidence" value="ECO:0007669"/>
    <property type="project" value="UniProtKB-KW"/>
</dbReference>
<keyword evidence="5" id="KW-0749">Sporulation</keyword>